<dbReference type="RefSeq" id="WP_189530160.1">
    <property type="nucleotide sequence ID" value="NZ_BMSV01000002.1"/>
</dbReference>
<evidence type="ECO:0000313" key="2">
    <source>
        <dbReference type="EMBL" id="GGP94021.1"/>
    </source>
</evidence>
<feature type="region of interest" description="Disordered" evidence="1">
    <location>
        <begin position="29"/>
        <end position="59"/>
    </location>
</feature>
<organism evidence="2 3">
    <name type="scientific">Streptomyces roseolilacinus</name>
    <dbReference type="NCBI Taxonomy" id="66904"/>
    <lineage>
        <taxon>Bacteria</taxon>
        <taxon>Bacillati</taxon>
        <taxon>Actinomycetota</taxon>
        <taxon>Actinomycetes</taxon>
        <taxon>Kitasatosporales</taxon>
        <taxon>Streptomycetaceae</taxon>
        <taxon>Streptomyces</taxon>
    </lineage>
</organism>
<sequence length="233" mass="24258">MSEAEQPTPPSPAPGSFVAAAAALSAIDEAIRTAHGTPAGGTPADGGPPGPGSPSPGTEDALAALLLLREVRRRLADWEPALIETARSAGASWADLAGPLGVASRQAAERRYLRLRPGGGPDVTGDQRVKATRDRRAADRSVSAWARRNAADLRQLAGQITALGDLARQARSPIGRLTEALAGDDAAGLLGPLADTGPHLRGRHPELAARVEDVTRRTDELRRASDHDRRSLG</sequence>
<gene>
    <name evidence="2" type="ORF">GCM10010249_09720</name>
</gene>
<proteinExistence type="predicted"/>
<evidence type="ECO:0000313" key="3">
    <source>
        <dbReference type="Proteomes" id="UP000654123"/>
    </source>
</evidence>
<name>A0A918AWG5_9ACTN</name>
<dbReference type="EMBL" id="BMSV01000002">
    <property type="protein sequence ID" value="GGP94021.1"/>
    <property type="molecule type" value="Genomic_DNA"/>
</dbReference>
<evidence type="ECO:0000256" key="1">
    <source>
        <dbReference type="SAM" id="MobiDB-lite"/>
    </source>
</evidence>
<reference evidence="2" key="1">
    <citation type="journal article" date="2014" name="Int. J. Syst. Evol. Microbiol.">
        <title>Complete genome sequence of Corynebacterium casei LMG S-19264T (=DSM 44701T), isolated from a smear-ripened cheese.</title>
        <authorList>
            <consortium name="US DOE Joint Genome Institute (JGI-PGF)"/>
            <person name="Walter F."/>
            <person name="Albersmeier A."/>
            <person name="Kalinowski J."/>
            <person name="Ruckert C."/>
        </authorList>
    </citation>
    <scope>NUCLEOTIDE SEQUENCE</scope>
    <source>
        <strain evidence="2">JCM 4335</strain>
    </source>
</reference>
<keyword evidence="3" id="KW-1185">Reference proteome</keyword>
<protein>
    <recommendedName>
        <fullName evidence="4">Type III effector protein</fullName>
    </recommendedName>
</protein>
<feature type="region of interest" description="Disordered" evidence="1">
    <location>
        <begin position="115"/>
        <end position="135"/>
    </location>
</feature>
<dbReference type="AlphaFoldDB" id="A0A918AWG5"/>
<feature type="compositionally biased region" description="Basic and acidic residues" evidence="1">
    <location>
        <begin position="125"/>
        <end position="135"/>
    </location>
</feature>
<reference evidence="2" key="2">
    <citation type="submission" date="2020-09" db="EMBL/GenBank/DDBJ databases">
        <authorList>
            <person name="Sun Q."/>
            <person name="Ohkuma M."/>
        </authorList>
    </citation>
    <scope>NUCLEOTIDE SEQUENCE</scope>
    <source>
        <strain evidence="2">JCM 4335</strain>
    </source>
</reference>
<comment type="caution">
    <text evidence="2">The sequence shown here is derived from an EMBL/GenBank/DDBJ whole genome shotgun (WGS) entry which is preliminary data.</text>
</comment>
<feature type="region of interest" description="Disordered" evidence="1">
    <location>
        <begin position="195"/>
        <end position="233"/>
    </location>
</feature>
<feature type="compositionally biased region" description="Basic and acidic residues" evidence="1">
    <location>
        <begin position="203"/>
        <end position="233"/>
    </location>
</feature>
<accession>A0A918AWG5</accession>
<evidence type="ECO:0008006" key="4">
    <source>
        <dbReference type="Google" id="ProtNLM"/>
    </source>
</evidence>
<dbReference type="Proteomes" id="UP000654123">
    <property type="component" value="Unassembled WGS sequence"/>
</dbReference>